<sequence length="116" mass="12775">MLARMSRIELLHRLIEASMPIPEAVSRLAELSWDGEEDLVELVPEHCSNVISQFLRGAIAGTEVEAWANAVECREDVKINSSLVGEVLHELANPTLTHCLSPARGKELLSQLQYAG</sequence>
<dbReference type="EMBL" id="DQ278188">
    <property type="protein sequence ID" value="ABB89117.1"/>
    <property type="molecule type" value="Genomic_DNA"/>
</dbReference>
<proteinExistence type="predicted"/>
<dbReference type="AlphaFoldDB" id="Q0QMM6"/>
<accession>Q0QMM6</accession>
<name>Q0QMM6_SALIN</name>
<organism evidence="1">
    <name type="scientific">Salmonella infantis</name>
    <dbReference type="NCBI Taxonomy" id="595"/>
    <lineage>
        <taxon>Bacteria</taxon>
        <taxon>Pseudomonadati</taxon>
        <taxon>Pseudomonadota</taxon>
        <taxon>Gammaproteobacteria</taxon>
        <taxon>Enterobacterales</taxon>
        <taxon>Enterobacteriaceae</taxon>
        <taxon>Salmonella</taxon>
    </lineage>
</organism>
<protein>
    <submittedName>
        <fullName evidence="1">Uncharacterized protein</fullName>
    </submittedName>
</protein>
<evidence type="ECO:0000313" key="1">
    <source>
        <dbReference type="EMBL" id="ABB89117.1"/>
    </source>
</evidence>
<reference evidence="1" key="1">
    <citation type="journal article" date="2006" name="J. Antimicrob. Chemother.">
        <title>Occurrence of integrons and antimicrobial resistance genes among Salmonella enterica from Brazil.</title>
        <authorList>
            <person name="Peirano G."/>
            <person name="Agerso Y."/>
            <person name="Aarestrup F.M."/>
            <person name="Falavina dos Reis E.M."/>
            <person name="dos Prazeres Rodrigues D."/>
        </authorList>
    </citation>
    <scope>NUCLEOTIDE SEQUENCE</scope>
</reference>